<dbReference type="STRING" id="376733.SAMN04487972_102314"/>
<evidence type="ECO:0000256" key="3">
    <source>
        <dbReference type="ARBA" id="ARBA00023125"/>
    </source>
</evidence>
<proteinExistence type="inferred from homology"/>
<gene>
    <name evidence="6" type="ORF">IT41_00210</name>
    <name evidence="7" type="ORF">SAMN04487972_102314</name>
</gene>
<dbReference type="InterPro" id="IPR000847">
    <property type="entry name" value="LysR_HTH_N"/>
</dbReference>
<evidence type="ECO:0000313" key="7">
    <source>
        <dbReference type="EMBL" id="SFA42488.1"/>
    </source>
</evidence>
<dbReference type="eggNOG" id="COG0583">
    <property type="taxonomic scope" value="Bacteria"/>
</dbReference>
<evidence type="ECO:0000256" key="2">
    <source>
        <dbReference type="ARBA" id="ARBA00023015"/>
    </source>
</evidence>
<accession>A0A099F825</accession>
<protein>
    <submittedName>
        <fullName evidence="7">DNA-binding transcriptional regulator, LysR family</fullName>
    </submittedName>
    <submittedName>
        <fullName evidence="6">LysR family transcriptional regulator</fullName>
    </submittedName>
</protein>
<name>A0A099F825_9RHOB</name>
<dbReference type="Gene3D" id="3.40.190.10">
    <property type="entry name" value="Periplasmic binding protein-like II"/>
    <property type="match status" value="2"/>
</dbReference>
<dbReference type="Proteomes" id="UP000029846">
    <property type="component" value="Unassembled WGS sequence"/>
</dbReference>
<sequence>MLVGNLRHLRVFLAVAECGSITQAAVRCFVSQPAVTQAIARLEAEADTALFLRTRHGLFATEAGTLFQNRVARALDRLDGAMSDIAPRLAVTATRPQLAALIATVEAQNFTLAAQRLGIAQPTVHRAITTIEASVGRALFQRSPVGVAPTRQALALALAAQLAFAELDQAVAELADLQGREVGEIVIGSLPLARSHILPQALARFRTSRPRQTIRIVDGLYSDLLAGLRQGGIDLVLGALRESLPVDDVVQERLFDDMLAVLAGPDDPLVATGTVAIEALRARPWLVPRQGTPTRNQFESLFTRAGLDLPESIIETGSVILMREMVSDGRHLACVSKAQAAREIERGIVAELPFPGIAVPRPIGLTLRAGWQPTPAQQAMLDAIRAAI</sequence>
<evidence type="ECO:0000256" key="4">
    <source>
        <dbReference type="ARBA" id="ARBA00023163"/>
    </source>
</evidence>
<dbReference type="Proteomes" id="UP000182312">
    <property type="component" value="Unassembled WGS sequence"/>
</dbReference>
<dbReference type="PROSITE" id="PS50931">
    <property type="entry name" value="HTH_LYSR"/>
    <property type="match status" value="2"/>
</dbReference>
<evidence type="ECO:0000313" key="9">
    <source>
        <dbReference type="Proteomes" id="UP000182312"/>
    </source>
</evidence>
<reference evidence="6 8" key="2">
    <citation type="submission" date="2014-10" db="EMBL/GenBank/DDBJ databases">
        <title>Paracoccus sanguinis sp. nov., isolated from clinical specimens of New York State patients.</title>
        <authorList>
            <person name="Mingle L.A."/>
            <person name="Cole J.A."/>
            <person name="Lapierre P."/>
            <person name="Musser K.A."/>
        </authorList>
    </citation>
    <scope>NUCLEOTIDE SEQUENCE [LARGE SCALE GENOMIC DNA]</scope>
    <source>
        <strain evidence="6 8">JCM 14014</strain>
    </source>
</reference>
<feature type="domain" description="HTH lysR-type" evidence="5">
    <location>
        <begin position="1"/>
        <end position="61"/>
    </location>
</feature>
<dbReference type="Pfam" id="PF00126">
    <property type="entry name" value="HTH_1"/>
    <property type="match status" value="2"/>
</dbReference>
<dbReference type="RefSeq" id="WP_036737747.1">
    <property type="nucleotide sequence ID" value="NZ_FOJO01000002.1"/>
</dbReference>
<dbReference type="SUPFAM" id="SSF53850">
    <property type="entry name" value="Periplasmic binding protein-like II"/>
    <property type="match status" value="1"/>
</dbReference>
<dbReference type="PANTHER" id="PTHR30126">
    <property type="entry name" value="HTH-TYPE TRANSCRIPTIONAL REGULATOR"/>
    <property type="match status" value="1"/>
</dbReference>
<evidence type="ECO:0000256" key="1">
    <source>
        <dbReference type="ARBA" id="ARBA00009437"/>
    </source>
</evidence>
<dbReference type="InterPro" id="IPR005119">
    <property type="entry name" value="LysR_subst-bd"/>
</dbReference>
<dbReference type="GO" id="GO:0003700">
    <property type="term" value="F:DNA-binding transcription factor activity"/>
    <property type="evidence" value="ECO:0007669"/>
    <property type="project" value="InterPro"/>
</dbReference>
<dbReference type="Pfam" id="PF03466">
    <property type="entry name" value="LysR_substrate"/>
    <property type="match status" value="1"/>
</dbReference>
<dbReference type="InterPro" id="IPR036390">
    <property type="entry name" value="WH_DNA-bd_sf"/>
</dbReference>
<dbReference type="SUPFAM" id="SSF46785">
    <property type="entry name" value="Winged helix' DNA-binding domain"/>
    <property type="match status" value="2"/>
</dbReference>
<keyword evidence="3 7" id="KW-0238">DNA-binding</keyword>
<dbReference type="PANTHER" id="PTHR30126:SF98">
    <property type="entry name" value="HTH-TYPE TRANSCRIPTIONAL ACTIVATOR BAUR"/>
    <property type="match status" value="1"/>
</dbReference>
<dbReference type="EMBL" id="JRKN01000001">
    <property type="protein sequence ID" value="KGJ06644.1"/>
    <property type="molecule type" value="Genomic_DNA"/>
</dbReference>
<organism evidence="6 8">
    <name type="scientific">Paracoccus halophilus</name>
    <dbReference type="NCBI Taxonomy" id="376733"/>
    <lineage>
        <taxon>Bacteria</taxon>
        <taxon>Pseudomonadati</taxon>
        <taxon>Pseudomonadota</taxon>
        <taxon>Alphaproteobacteria</taxon>
        <taxon>Rhodobacterales</taxon>
        <taxon>Paracoccaceae</taxon>
        <taxon>Paracoccus</taxon>
    </lineage>
</organism>
<dbReference type="InterPro" id="IPR036388">
    <property type="entry name" value="WH-like_DNA-bd_sf"/>
</dbReference>
<dbReference type="FunFam" id="1.10.10.10:FF:000001">
    <property type="entry name" value="LysR family transcriptional regulator"/>
    <property type="match status" value="1"/>
</dbReference>
<dbReference type="OrthoDB" id="9803030at2"/>
<dbReference type="Gene3D" id="1.10.10.10">
    <property type="entry name" value="Winged helix-like DNA-binding domain superfamily/Winged helix DNA-binding domain"/>
    <property type="match status" value="2"/>
</dbReference>
<keyword evidence="2" id="KW-0805">Transcription regulation</keyword>
<dbReference type="PRINTS" id="PR00039">
    <property type="entry name" value="HTHLYSR"/>
</dbReference>
<reference evidence="7 9" key="3">
    <citation type="submission" date="2016-10" db="EMBL/GenBank/DDBJ databases">
        <authorList>
            <person name="de Groot N.N."/>
        </authorList>
    </citation>
    <scope>NUCLEOTIDE SEQUENCE [LARGE SCALE GENOMIC DNA]</scope>
    <source>
        <strain evidence="7 9">CGMCC 1.6117</strain>
    </source>
</reference>
<comment type="similarity">
    <text evidence="1">Belongs to the LysR transcriptional regulatory family.</text>
</comment>
<evidence type="ECO:0000313" key="6">
    <source>
        <dbReference type="EMBL" id="KGJ06644.1"/>
    </source>
</evidence>
<reference evidence="6 8" key="1">
    <citation type="submission" date="2014-09" db="EMBL/GenBank/DDBJ databases">
        <authorList>
            <person name="McGinnis J.M."/>
            <person name="Wolfgang W.J."/>
        </authorList>
    </citation>
    <scope>NUCLEOTIDE SEQUENCE [LARGE SCALE GENOMIC DNA]</scope>
    <source>
        <strain evidence="6 8">JCM 14014</strain>
    </source>
</reference>
<dbReference type="EMBL" id="FOJO01000002">
    <property type="protein sequence ID" value="SFA42488.1"/>
    <property type="molecule type" value="Genomic_DNA"/>
</dbReference>
<feature type="domain" description="HTH lysR-type" evidence="5">
    <location>
        <begin position="97"/>
        <end position="150"/>
    </location>
</feature>
<evidence type="ECO:0000259" key="5">
    <source>
        <dbReference type="PROSITE" id="PS50931"/>
    </source>
</evidence>
<keyword evidence="4" id="KW-0804">Transcription</keyword>
<keyword evidence="8" id="KW-1185">Reference proteome</keyword>
<dbReference type="AlphaFoldDB" id="A0A099F825"/>
<evidence type="ECO:0000313" key="8">
    <source>
        <dbReference type="Proteomes" id="UP000029846"/>
    </source>
</evidence>
<dbReference type="GO" id="GO:0000976">
    <property type="term" value="F:transcription cis-regulatory region binding"/>
    <property type="evidence" value="ECO:0007669"/>
    <property type="project" value="TreeGrafter"/>
</dbReference>